<proteinExistence type="predicted"/>
<dbReference type="AlphaFoldDB" id="A0A1I4SSJ1"/>
<evidence type="ECO:0000313" key="2">
    <source>
        <dbReference type="Proteomes" id="UP000199561"/>
    </source>
</evidence>
<protein>
    <submittedName>
        <fullName evidence="1">Uncharacterized protein</fullName>
    </submittedName>
</protein>
<sequence>MNQQTNSGKYVNYVDARSSSRSTGVVFSSANSESLASIVRNRSFYSELIVYPGTIGVPNVPTPDESENG</sequence>
<reference evidence="1 2" key="1">
    <citation type="submission" date="2016-10" db="EMBL/GenBank/DDBJ databases">
        <authorList>
            <person name="de Groot N.N."/>
        </authorList>
    </citation>
    <scope>NUCLEOTIDE SEQUENCE [LARGE SCALE GENOMIC DNA]</scope>
    <source>
        <strain evidence="1 2">Nm146</strain>
    </source>
</reference>
<gene>
    <name evidence="1" type="ORF">SAMN05421880_12627</name>
</gene>
<evidence type="ECO:0000313" key="1">
    <source>
        <dbReference type="EMBL" id="SFM67347.1"/>
    </source>
</evidence>
<dbReference type="Proteomes" id="UP000199561">
    <property type="component" value="Unassembled WGS sequence"/>
</dbReference>
<keyword evidence="2" id="KW-1185">Reference proteome</keyword>
<organism evidence="1 2">
    <name type="scientific">Nitrosomonas nitrosa</name>
    <dbReference type="NCBI Taxonomy" id="52442"/>
    <lineage>
        <taxon>Bacteria</taxon>
        <taxon>Pseudomonadati</taxon>
        <taxon>Pseudomonadota</taxon>
        <taxon>Betaproteobacteria</taxon>
        <taxon>Nitrosomonadales</taxon>
        <taxon>Nitrosomonadaceae</taxon>
        <taxon>Nitrosomonas</taxon>
    </lineage>
</organism>
<name>A0A1I4SSJ1_9PROT</name>
<accession>A0A1I4SSJ1</accession>
<dbReference type="EMBL" id="FOUF01000026">
    <property type="protein sequence ID" value="SFM67347.1"/>
    <property type="molecule type" value="Genomic_DNA"/>
</dbReference>